<gene>
    <name evidence="2" type="ORF">RhiirA4_431592</name>
</gene>
<comment type="caution">
    <text evidence="2">The sequence shown here is derived from an EMBL/GenBank/DDBJ whole genome shotgun (WGS) entry which is preliminary data.</text>
</comment>
<proteinExistence type="predicted"/>
<evidence type="ECO:0000313" key="3">
    <source>
        <dbReference type="Proteomes" id="UP000234323"/>
    </source>
</evidence>
<keyword evidence="3" id="KW-1185">Reference proteome</keyword>
<dbReference type="Proteomes" id="UP000234323">
    <property type="component" value="Unassembled WGS sequence"/>
</dbReference>
<feature type="non-terminal residue" evidence="2">
    <location>
        <position position="215"/>
    </location>
</feature>
<protein>
    <submittedName>
        <fullName evidence="2">Uncharacterized protein</fullName>
    </submittedName>
</protein>
<dbReference type="VEuPathDB" id="FungiDB:FUN_024754"/>
<dbReference type="AlphaFoldDB" id="A0A2I1HQD6"/>
<organism evidence="2 3">
    <name type="scientific">Rhizophagus irregularis</name>
    <dbReference type="NCBI Taxonomy" id="588596"/>
    <lineage>
        <taxon>Eukaryota</taxon>
        <taxon>Fungi</taxon>
        <taxon>Fungi incertae sedis</taxon>
        <taxon>Mucoromycota</taxon>
        <taxon>Glomeromycotina</taxon>
        <taxon>Glomeromycetes</taxon>
        <taxon>Glomerales</taxon>
        <taxon>Glomeraceae</taxon>
        <taxon>Rhizophagus</taxon>
    </lineage>
</organism>
<accession>A0A2I1HQD6</accession>
<reference evidence="2 3" key="1">
    <citation type="submission" date="2015-10" db="EMBL/GenBank/DDBJ databases">
        <title>Genome analyses suggest a sexual origin of heterokaryosis in a supposedly ancient asexual fungus.</title>
        <authorList>
            <person name="Ropars J."/>
            <person name="Sedzielewska K."/>
            <person name="Noel J."/>
            <person name="Charron P."/>
            <person name="Farinelli L."/>
            <person name="Marton T."/>
            <person name="Kruger M."/>
            <person name="Pelin A."/>
            <person name="Brachmann A."/>
            <person name="Corradi N."/>
        </authorList>
    </citation>
    <scope>NUCLEOTIDE SEQUENCE [LARGE SCALE GENOMIC DNA]</scope>
    <source>
        <strain evidence="2 3">A4</strain>
    </source>
</reference>
<name>A0A2I1HQD6_9GLOM</name>
<sequence length="215" mass="24069">MSNQSNTHVPIGDSANLMINNSMHIDSTADPSTAKVHTNQKGDLKYQNSTPFTSNTIGTTFRLPQQSRNQNLKIDKGKKYGIFYFDMHKNLLRCLEAPHHWKIVQSHSLTQPLRQSSQDKKKSMTSSKGKAVDGKPKLSTHSRGKSHHNKRTETTRSLLTQLLSLLLVEIVRLYRASFPLTIEPTVEENGFYLSTSQVDLGSAPGYICSGQRSDV</sequence>
<feature type="compositionally biased region" description="Basic residues" evidence="1">
    <location>
        <begin position="138"/>
        <end position="150"/>
    </location>
</feature>
<evidence type="ECO:0000313" key="2">
    <source>
        <dbReference type="EMBL" id="PKY61105.1"/>
    </source>
</evidence>
<feature type="region of interest" description="Disordered" evidence="1">
    <location>
        <begin position="25"/>
        <end position="58"/>
    </location>
</feature>
<feature type="region of interest" description="Disordered" evidence="1">
    <location>
        <begin position="108"/>
        <end position="153"/>
    </location>
</feature>
<evidence type="ECO:0000256" key="1">
    <source>
        <dbReference type="SAM" id="MobiDB-lite"/>
    </source>
</evidence>
<dbReference type="EMBL" id="LLXI01004939">
    <property type="protein sequence ID" value="PKY61105.1"/>
    <property type="molecule type" value="Genomic_DNA"/>
</dbReference>